<reference evidence="1" key="1">
    <citation type="submission" date="2022-11" db="EMBL/GenBank/DDBJ databases">
        <title>Hoeflea poritis sp. nov., isolated from scleractinian coral Porites lutea.</title>
        <authorList>
            <person name="Zhang G."/>
            <person name="Wei Q."/>
            <person name="Cai L."/>
        </authorList>
    </citation>
    <scope>NUCLEOTIDE SEQUENCE</scope>
    <source>
        <strain evidence="1">E7-10</strain>
    </source>
</reference>
<dbReference type="Proteomes" id="UP001148313">
    <property type="component" value="Unassembled WGS sequence"/>
</dbReference>
<gene>
    <name evidence="1" type="ORF">OOZ53_11105</name>
</gene>
<proteinExistence type="predicted"/>
<name>A0ABT4VMG5_9HYPH</name>
<evidence type="ECO:0000313" key="2">
    <source>
        <dbReference type="Proteomes" id="UP001148313"/>
    </source>
</evidence>
<dbReference type="EMBL" id="JAPJZH010000006">
    <property type="protein sequence ID" value="MDA4845900.1"/>
    <property type="molecule type" value="Genomic_DNA"/>
</dbReference>
<accession>A0ABT4VMG5</accession>
<evidence type="ECO:0000313" key="1">
    <source>
        <dbReference type="EMBL" id="MDA4845900.1"/>
    </source>
</evidence>
<dbReference type="RefSeq" id="WP_271089603.1">
    <property type="nucleotide sequence ID" value="NZ_JAPJZH010000006.1"/>
</dbReference>
<protein>
    <submittedName>
        <fullName evidence="1">Uncharacterized protein</fullName>
    </submittedName>
</protein>
<sequence>MSVQDNRPSDKDIADWTQRRNELAARLEEFEYTPEDVWLRDLGIRHTGPMAAASKQLKSGVPANDNLAAAMEAADRHLNDNVLAVEKQAEADIARLRDLIKGCVTAIDDWIAAHKG</sequence>
<keyword evidence="2" id="KW-1185">Reference proteome</keyword>
<comment type="caution">
    <text evidence="1">The sequence shown here is derived from an EMBL/GenBank/DDBJ whole genome shotgun (WGS) entry which is preliminary data.</text>
</comment>
<organism evidence="1 2">
    <name type="scientific">Hoeflea poritis</name>
    <dbReference type="NCBI Taxonomy" id="2993659"/>
    <lineage>
        <taxon>Bacteria</taxon>
        <taxon>Pseudomonadati</taxon>
        <taxon>Pseudomonadota</taxon>
        <taxon>Alphaproteobacteria</taxon>
        <taxon>Hyphomicrobiales</taxon>
        <taxon>Rhizobiaceae</taxon>
        <taxon>Hoeflea</taxon>
    </lineage>
</organism>